<feature type="compositionally biased region" description="Pro residues" evidence="1">
    <location>
        <begin position="54"/>
        <end position="66"/>
    </location>
</feature>
<dbReference type="EMBL" id="CAJVRL010000102">
    <property type="protein sequence ID" value="CAG8960673.1"/>
    <property type="molecule type" value="Genomic_DNA"/>
</dbReference>
<proteinExistence type="predicted"/>
<dbReference type="AlphaFoldDB" id="A0A9N9LA03"/>
<protein>
    <submittedName>
        <fullName evidence="2">Uncharacterized protein</fullName>
    </submittedName>
</protein>
<name>A0A9N9LA03_9HELO</name>
<evidence type="ECO:0000256" key="1">
    <source>
        <dbReference type="SAM" id="MobiDB-lite"/>
    </source>
</evidence>
<dbReference type="OrthoDB" id="4993731at2759"/>
<organism evidence="2 3">
    <name type="scientific">Hymenoscyphus fraxineus</name>
    <dbReference type="NCBI Taxonomy" id="746836"/>
    <lineage>
        <taxon>Eukaryota</taxon>
        <taxon>Fungi</taxon>
        <taxon>Dikarya</taxon>
        <taxon>Ascomycota</taxon>
        <taxon>Pezizomycotina</taxon>
        <taxon>Leotiomycetes</taxon>
        <taxon>Helotiales</taxon>
        <taxon>Helotiaceae</taxon>
        <taxon>Hymenoscyphus</taxon>
    </lineage>
</organism>
<accession>A0A9N9LA03</accession>
<reference evidence="2" key="1">
    <citation type="submission" date="2021-07" db="EMBL/GenBank/DDBJ databases">
        <authorList>
            <person name="Durling M."/>
        </authorList>
    </citation>
    <scope>NUCLEOTIDE SEQUENCE</scope>
</reference>
<sequence length="311" mass="35187">MAPVTRSASKRHQQAPSTKASRALKGTIAGPSRNKAPGTRRNNSQEAKAATASPPMPSPNASPPEYVPEVDESAGAVIEWCSIEGSEFKDNEKLVGWIDILIEIRRLPGCSKVVQEDHAKLPFVFAIEWKDGKARRQYLESEASRRFTQAFEKDQVRRQFLMRPPYSRAPPSLLNHSILREVFTAYFPTDLSKATVEALKWVMPHTIGYGAQDSGPQKMHPLDHPYEGLLDGTSGWADGIVEYQKQPARRLIYIFEWLDELAQQRFRQELAIKRPGRTPTKIMEVFVADLEEMGMLGIENRNIHFLDVRGY</sequence>
<comment type="caution">
    <text evidence="2">The sequence shown here is derived from an EMBL/GenBank/DDBJ whole genome shotgun (WGS) entry which is preliminary data.</text>
</comment>
<feature type="region of interest" description="Disordered" evidence="1">
    <location>
        <begin position="1"/>
        <end position="69"/>
    </location>
</feature>
<dbReference type="Proteomes" id="UP000696280">
    <property type="component" value="Unassembled WGS sequence"/>
</dbReference>
<evidence type="ECO:0000313" key="3">
    <source>
        <dbReference type="Proteomes" id="UP000696280"/>
    </source>
</evidence>
<keyword evidence="3" id="KW-1185">Reference proteome</keyword>
<gene>
    <name evidence="2" type="ORF">HYFRA_00013441</name>
</gene>
<evidence type="ECO:0000313" key="2">
    <source>
        <dbReference type="EMBL" id="CAG8960673.1"/>
    </source>
</evidence>